<dbReference type="Gene3D" id="3.40.47.10">
    <property type="match status" value="1"/>
</dbReference>
<keyword evidence="5 14" id="KW-0444">Lipid biosynthesis</keyword>
<dbReference type="GO" id="GO:0004315">
    <property type="term" value="F:3-oxoacyl-[acyl-carrier-protein] synthase activity"/>
    <property type="evidence" value="ECO:0007669"/>
    <property type="project" value="UniProtKB-UniRule"/>
</dbReference>
<accession>A0A6M0T5C9</accession>
<dbReference type="InterPro" id="IPR020841">
    <property type="entry name" value="PKS_Beta-ketoAc_synthase_dom"/>
</dbReference>
<protein>
    <recommendedName>
        <fullName evidence="4 14">3-oxoacyl-[acyl-carrier-protein] synthase 2</fullName>
        <ecNumber evidence="3 14">2.3.1.179</ecNumber>
    </recommendedName>
</protein>
<dbReference type="PANTHER" id="PTHR11712:SF336">
    <property type="entry name" value="3-OXOACYL-[ACYL-CARRIER-PROTEIN] SYNTHASE, MITOCHONDRIAL"/>
    <property type="match status" value="1"/>
</dbReference>
<dbReference type="GO" id="GO:0005829">
    <property type="term" value="C:cytosol"/>
    <property type="evidence" value="ECO:0007669"/>
    <property type="project" value="TreeGrafter"/>
</dbReference>
<evidence type="ECO:0000256" key="11">
    <source>
        <dbReference type="ARBA" id="ARBA00024006"/>
    </source>
</evidence>
<evidence type="ECO:0000256" key="4">
    <source>
        <dbReference type="ARBA" id="ARBA00014657"/>
    </source>
</evidence>
<comment type="caution">
    <text evidence="18">The sequence shown here is derived from an EMBL/GenBank/DDBJ whole genome shotgun (WGS) entry which is preliminary data.</text>
</comment>
<dbReference type="FunFam" id="3.40.47.10:FF:000009">
    <property type="entry name" value="3-oxoacyl-[acyl-carrier-protein] synthase 2"/>
    <property type="match status" value="1"/>
</dbReference>
<keyword evidence="6 14" id="KW-0808">Transferase</keyword>
<organism evidence="18 19">
    <name type="scientific">Clostridium botulinum</name>
    <dbReference type="NCBI Taxonomy" id="1491"/>
    <lineage>
        <taxon>Bacteria</taxon>
        <taxon>Bacillati</taxon>
        <taxon>Bacillota</taxon>
        <taxon>Clostridia</taxon>
        <taxon>Eubacteriales</taxon>
        <taxon>Clostridiaceae</taxon>
        <taxon>Clostridium</taxon>
    </lineage>
</organism>
<dbReference type="AlphaFoldDB" id="A0A6M0T5C9"/>
<evidence type="ECO:0000256" key="6">
    <source>
        <dbReference type="ARBA" id="ARBA00022679"/>
    </source>
</evidence>
<comment type="catalytic activity">
    <reaction evidence="12 14">
        <text>(9Z)-hexadecenoyl-[ACP] + malonyl-[ACP] + H(+) = 3-oxo-(11Z)-octadecenoyl-[ACP] + holo-[ACP] + CO2</text>
        <dbReference type="Rhea" id="RHEA:55040"/>
        <dbReference type="Rhea" id="RHEA-COMP:9623"/>
        <dbReference type="Rhea" id="RHEA-COMP:9685"/>
        <dbReference type="Rhea" id="RHEA-COMP:10800"/>
        <dbReference type="Rhea" id="RHEA-COMP:14074"/>
        <dbReference type="ChEBI" id="CHEBI:15378"/>
        <dbReference type="ChEBI" id="CHEBI:16526"/>
        <dbReference type="ChEBI" id="CHEBI:64479"/>
        <dbReference type="ChEBI" id="CHEBI:78449"/>
        <dbReference type="ChEBI" id="CHEBI:83989"/>
        <dbReference type="ChEBI" id="CHEBI:138538"/>
        <dbReference type="EC" id="2.3.1.179"/>
    </reaction>
</comment>
<evidence type="ECO:0000256" key="8">
    <source>
        <dbReference type="ARBA" id="ARBA00023098"/>
    </source>
</evidence>
<dbReference type="InterPro" id="IPR014031">
    <property type="entry name" value="Ketoacyl_synth_C"/>
</dbReference>
<dbReference type="NCBIfam" id="TIGR03150">
    <property type="entry name" value="fabF"/>
    <property type="match status" value="1"/>
</dbReference>
<evidence type="ECO:0000256" key="15">
    <source>
        <dbReference type="PIRSR" id="PIRSR000447-1"/>
    </source>
</evidence>
<dbReference type="PROSITE" id="PS52004">
    <property type="entry name" value="KS3_2"/>
    <property type="match status" value="1"/>
</dbReference>
<dbReference type="PIRSF" id="PIRSF000447">
    <property type="entry name" value="KAS_II"/>
    <property type="match status" value="1"/>
</dbReference>
<evidence type="ECO:0000256" key="14">
    <source>
        <dbReference type="PIRNR" id="PIRNR000447"/>
    </source>
</evidence>
<evidence type="ECO:0000256" key="10">
    <source>
        <dbReference type="ARBA" id="ARBA00023315"/>
    </source>
</evidence>
<evidence type="ECO:0000256" key="12">
    <source>
        <dbReference type="ARBA" id="ARBA00047318"/>
    </source>
</evidence>
<evidence type="ECO:0000313" key="18">
    <source>
        <dbReference type="EMBL" id="NFA61962.1"/>
    </source>
</evidence>
<evidence type="ECO:0000256" key="1">
    <source>
        <dbReference type="ARBA" id="ARBA00005194"/>
    </source>
</evidence>
<dbReference type="NCBIfam" id="NF005589">
    <property type="entry name" value="PRK07314.1"/>
    <property type="match status" value="1"/>
</dbReference>
<dbReference type="PANTHER" id="PTHR11712">
    <property type="entry name" value="POLYKETIDE SYNTHASE-RELATED"/>
    <property type="match status" value="1"/>
</dbReference>
<gene>
    <name evidence="18" type="primary">fabF</name>
    <name evidence="18" type="ORF">EXM42_16760</name>
</gene>
<evidence type="ECO:0000256" key="7">
    <source>
        <dbReference type="ARBA" id="ARBA00022832"/>
    </source>
</evidence>
<evidence type="ECO:0000256" key="13">
    <source>
        <dbReference type="ARBA" id="ARBA00047659"/>
    </source>
</evidence>
<reference evidence="18 19" key="1">
    <citation type="submission" date="2019-02" db="EMBL/GenBank/DDBJ databases">
        <title>Genome sequencing of Clostridium botulinum clinical isolates.</title>
        <authorList>
            <person name="Brunt J."/>
            <person name="Van Vliet A.H.M."/>
            <person name="Stringer S.C."/>
            <person name="Grant K.A."/>
            <person name="Carter A.C."/>
            <person name="Peck M.W."/>
        </authorList>
    </citation>
    <scope>NUCLEOTIDE SEQUENCE [LARGE SCALE GENOMIC DNA]</scope>
    <source>
        <strain evidence="18 19">R1125/03</strain>
    </source>
</reference>
<sequence length="412" mass="44041">MSKRVVITGMGAITPIGNNVNDFWNSIKEEKVGIDNIKSFDTENFKVKLAAEVKDFNPEEYMDKKEARRLDRFCQFAIAAAQQAVDDSKLDLDKINKEKFGVIVGSGIGGLATIEKEEQKLLEKGPNRVSPLFIPTIISNMAAGNIAIKFGAKAMCSTVVTACATGTNCVGEAFRAIKNGEVDIMLAGGTEASITPIAIAGFTNLTALSKSTDANRASIPFDKDRDGFVMGEGSGILLLESLEHALDRGAKIYGEVVGYGFTCDAYHMTSPAPGGEGAARAIELAIKEAGINKEEVSYINAHGTSTPYNDKFETEAIKKVFKDYSNSIPISSTKSMIGHLLGAAGAVEAIICAKSLEEGYVPATVGYKVKDEECDLDYVTSGGRNKIINYAMSNSLGFGGHNAVILLKKWGE</sequence>
<keyword evidence="9 14" id="KW-0275">Fatty acid biosynthesis</keyword>
<dbReference type="InterPro" id="IPR014030">
    <property type="entry name" value="Ketoacyl_synth_N"/>
</dbReference>
<keyword evidence="8" id="KW-0443">Lipid metabolism</keyword>
<proteinExistence type="inferred from homology"/>
<dbReference type="InterPro" id="IPR016039">
    <property type="entry name" value="Thiolase-like"/>
</dbReference>
<dbReference type="SMART" id="SM00825">
    <property type="entry name" value="PKS_KS"/>
    <property type="match status" value="1"/>
</dbReference>
<keyword evidence="7" id="KW-0276">Fatty acid metabolism</keyword>
<keyword evidence="10 14" id="KW-0012">Acyltransferase</keyword>
<dbReference type="Proteomes" id="UP000473089">
    <property type="component" value="Unassembled WGS sequence"/>
</dbReference>
<comment type="pathway">
    <text evidence="1 14">Lipid metabolism; fatty acid biosynthesis.</text>
</comment>
<evidence type="ECO:0000259" key="17">
    <source>
        <dbReference type="PROSITE" id="PS52004"/>
    </source>
</evidence>
<evidence type="ECO:0000256" key="2">
    <source>
        <dbReference type="ARBA" id="ARBA00008467"/>
    </source>
</evidence>
<evidence type="ECO:0000256" key="5">
    <source>
        <dbReference type="ARBA" id="ARBA00022516"/>
    </source>
</evidence>
<evidence type="ECO:0000313" key="19">
    <source>
        <dbReference type="Proteomes" id="UP000473089"/>
    </source>
</evidence>
<feature type="active site" description="For beta-ketoacyl synthase activity" evidence="15">
    <location>
        <position position="163"/>
    </location>
</feature>
<evidence type="ECO:0000256" key="16">
    <source>
        <dbReference type="RuleBase" id="RU003694"/>
    </source>
</evidence>
<dbReference type="InterPro" id="IPR000794">
    <property type="entry name" value="Beta-ketoacyl_synthase"/>
</dbReference>
<comment type="catalytic activity">
    <reaction evidence="13 14">
        <text>a fatty acyl-[ACP] + malonyl-[ACP] + H(+) = a 3-oxoacyl-[ACP] + holo-[ACP] + CO2</text>
        <dbReference type="Rhea" id="RHEA:22836"/>
        <dbReference type="Rhea" id="RHEA-COMP:9623"/>
        <dbReference type="Rhea" id="RHEA-COMP:9685"/>
        <dbReference type="Rhea" id="RHEA-COMP:9916"/>
        <dbReference type="Rhea" id="RHEA-COMP:14125"/>
        <dbReference type="ChEBI" id="CHEBI:15378"/>
        <dbReference type="ChEBI" id="CHEBI:16526"/>
        <dbReference type="ChEBI" id="CHEBI:64479"/>
        <dbReference type="ChEBI" id="CHEBI:78449"/>
        <dbReference type="ChEBI" id="CHEBI:78776"/>
        <dbReference type="ChEBI" id="CHEBI:138651"/>
    </reaction>
</comment>
<dbReference type="Pfam" id="PF02801">
    <property type="entry name" value="Ketoacyl-synt_C"/>
    <property type="match status" value="1"/>
</dbReference>
<dbReference type="GO" id="GO:0006633">
    <property type="term" value="P:fatty acid biosynthetic process"/>
    <property type="evidence" value="ECO:0007669"/>
    <property type="project" value="UniProtKB-UniRule"/>
</dbReference>
<dbReference type="UniPathway" id="UPA00094"/>
<dbReference type="CDD" id="cd00834">
    <property type="entry name" value="KAS_I_II"/>
    <property type="match status" value="1"/>
</dbReference>
<evidence type="ECO:0000256" key="3">
    <source>
        <dbReference type="ARBA" id="ARBA00012356"/>
    </source>
</evidence>
<comment type="function">
    <text evidence="11 14">Involved in the type II fatty acid elongation cycle. Catalyzes the elongation of a wide range of acyl-ACP by the addition of two carbons from malonyl-ACP to an acyl acceptor. Can efficiently catalyze the conversion of palmitoleoyl-ACP (cis-hexadec-9-enoyl-ACP) to cis-vaccenoyl-ACP (cis-octadec-11-enoyl-ACP), an essential step in the thermal regulation of fatty acid composition.</text>
</comment>
<feature type="domain" description="Ketosynthase family 3 (KS3)" evidence="17">
    <location>
        <begin position="2"/>
        <end position="409"/>
    </location>
</feature>
<name>A0A6M0T5C9_CLOBO</name>
<dbReference type="InterPro" id="IPR017568">
    <property type="entry name" value="3-oxoacyl-ACP_synth-2"/>
</dbReference>
<comment type="similarity">
    <text evidence="2 14 16">Belongs to the thiolase-like superfamily. Beta-ketoacyl-ACP synthases family.</text>
</comment>
<dbReference type="Pfam" id="PF00109">
    <property type="entry name" value="ketoacyl-synt"/>
    <property type="match status" value="1"/>
</dbReference>
<dbReference type="EC" id="2.3.1.179" evidence="3 14"/>
<dbReference type="EMBL" id="SGJP01000048">
    <property type="protein sequence ID" value="NFA61962.1"/>
    <property type="molecule type" value="Genomic_DNA"/>
</dbReference>
<dbReference type="SUPFAM" id="SSF53901">
    <property type="entry name" value="Thiolase-like"/>
    <property type="match status" value="2"/>
</dbReference>
<evidence type="ECO:0000256" key="9">
    <source>
        <dbReference type="ARBA" id="ARBA00023160"/>
    </source>
</evidence>